<evidence type="ECO:0000256" key="1">
    <source>
        <dbReference type="ARBA" id="ARBA00005772"/>
    </source>
</evidence>
<comment type="caution">
    <text evidence="5">The sequence shown here is derived from an EMBL/GenBank/DDBJ whole genome shotgun (WGS) entry which is preliminary data.</text>
</comment>
<proteinExistence type="inferred from homology"/>
<evidence type="ECO:0000256" key="2">
    <source>
        <dbReference type="ARBA" id="ARBA00016109"/>
    </source>
</evidence>
<evidence type="ECO:0000313" key="5">
    <source>
        <dbReference type="EMBL" id="RLC37247.1"/>
    </source>
</evidence>
<dbReference type="AlphaFoldDB" id="A0A420ZCG3"/>
<reference evidence="5 6" key="1">
    <citation type="submission" date="2018-06" db="EMBL/GenBank/DDBJ databases">
        <title>Extensive metabolic versatility and redundancy in microbially diverse, dynamic hydrothermal sediments.</title>
        <authorList>
            <person name="Dombrowski N."/>
            <person name="Teske A."/>
            <person name="Baker B.J."/>
        </authorList>
    </citation>
    <scope>NUCLEOTIDE SEQUENCE [LARGE SCALE GENOMIC DNA]</scope>
    <source>
        <strain evidence="5">B79_G16</strain>
    </source>
</reference>
<gene>
    <name evidence="5" type="primary">csm4</name>
    <name evidence="5" type="ORF">DRH29_02685</name>
</gene>
<dbReference type="Proteomes" id="UP000281261">
    <property type="component" value="Unassembled WGS sequence"/>
</dbReference>
<accession>A0A420ZCG3</accession>
<name>A0A420ZCG3_UNCK3</name>
<evidence type="ECO:0000256" key="4">
    <source>
        <dbReference type="ARBA" id="ARBA00023118"/>
    </source>
</evidence>
<evidence type="ECO:0000313" key="6">
    <source>
        <dbReference type="Proteomes" id="UP000281261"/>
    </source>
</evidence>
<dbReference type="GO" id="GO:0051607">
    <property type="term" value="P:defense response to virus"/>
    <property type="evidence" value="ECO:0007669"/>
    <property type="project" value="UniProtKB-KW"/>
</dbReference>
<protein>
    <recommendedName>
        <fullName evidence="2">CRISPR system Cms protein Csm4</fullName>
    </recommendedName>
</protein>
<dbReference type="NCBIfam" id="TIGR01903">
    <property type="entry name" value="cas5_csm4"/>
    <property type="match status" value="1"/>
</dbReference>
<keyword evidence="3" id="KW-0694">RNA-binding</keyword>
<comment type="similarity">
    <text evidence="1">Belongs to the CRISPR-associated Csm4 family.</text>
</comment>
<organism evidence="5 6">
    <name type="scientific">candidate division Kazan bacterium</name>
    <dbReference type="NCBI Taxonomy" id="2202143"/>
    <lineage>
        <taxon>Bacteria</taxon>
        <taxon>Bacteria division Kazan-3B-28</taxon>
    </lineage>
</organism>
<keyword evidence="4" id="KW-0051">Antiviral defense</keyword>
<dbReference type="GO" id="GO:0003723">
    <property type="term" value="F:RNA binding"/>
    <property type="evidence" value="ECO:0007669"/>
    <property type="project" value="UniProtKB-KW"/>
</dbReference>
<evidence type="ECO:0000256" key="3">
    <source>
        <dbReference type="ARBA" id="ARBA00022884"/>
    </source>
</evidence>
<dbReference type="InterPro" id="IPR005510">
    <property type="entry name" value="Csm4"/>
</dbReference>
<dbReference type="EMBL" id="QMNG01000008">
    <property type="protein sequence ID" value="RLC37247.1"/>
    <property type="molecule type" value="Genomic_DNA"/>
</dbReference>
<sequence>MKIIKLINKTALPENVDNIRLFGAIYNTLIELNKEKANVFRDKINNGKIKITSAFPFIKNKKNGKNILFFPKPKKPEKITDSLRISVEVFNYMKEFKNIKYVSEEDLSEFIKHKVYDEKFAERFVNKERAKENKLEIERVTIPRNVLDRITMKSMIFYEHYIYIKGGGLWFGVEADDEDFKNIIRPALALLKDRGIGPNYSVGFGQFEFEVKEIKMGFDFNNYNGFLSLSKIIPTVKDIKGFSGFWDIKEMKSITRNGYHISPINMFTEGSVFNKKIDGSLREIIKNEYIVNGKAFLIPCFVGVDENEN</sequence>